<dbReference type="Proteomes" id="UP000677913">
    <property type="component" value="Unassembled WGS sequence"/>
</dbReference>
<proteinExistence type="predicted"/>
<evidence type="ECO:0000313" key="2">
    <source>
        <dbReference type="Proteomes" id="UP000677913"/>
    </source>
</evidence>
<keyword evidence="2" id="KW-1185">Reference proteome</keyword>
<evidence type="ECO:0000313" key="1">
    <source>
        <dbReference type="EMBL" id="MBS2965930.1"/>
    </source>
</evidence>
<protein>
    <submittedName>
        <fullName evidence="1">Uncharacterized protein</fullName>
    </submittedName>
</protein>
<reference evidence="1" key="1">
    <citation type="submission" date="2021-04" db="EMBL/GenBank/DDBJ databases">
        <title>Genome based classification of Actinospica acidithermotolerans sp. nov., an actinobacterium isolated from an Indonesian hot spring.</title>
        <authorList>
            <person name="Kusuma A.B."/>
            <person name="Putra K.E."/>
            <person name="Nafisah S."/>
            <person name="Loh J."/>
            <person name="Nouioui I."/>
            <person name="Goodfellow M."/>
        </authorList>
    </citation>
    <scope>NUCLEOTIDE SEQUENCE</scope>
    <source>
        <strain evidence="1">DSM 45618</strain>
    </source>
</reference>
<dbReference type="EMBL" id="JAGSXH010000108">
    <property type="protein sequence ID" value="MBS2965930.1"/>
    <property type="molecule type" value="Genomic_DNA"/>
</dbReference>
<gene>
    <name evidence="1" type="ORF">KGA66_22990</name>
</gene>
<dbReference type="RefSeq" id="WP_211470500.1">
    <property type="nucleotide sequence ID" value="NZ_JAGSXH010000108.1"/>
</dbReference>
<accession>A0A8J7WSG6</accession>
<comment type="caution">
    <text evidence="1">The sequence shown here is derived from an EMBL/GenBank/DDBJ whole genome shotgun (WGS) entry which is preliminary data.</text>
</comment>
<organism evidence="1 2">
    <name type="scientific">Actinocrinis puniceicyclus</name>
    <dbReference type="NCBI Taxonomy" id="977794"/>
    <lineage>
        <taxon>Bacteria</taxon>
        <taxon>Bacillati</taxon>
        <taxon>Actinomycetota</taxon>
        <taxon>Actinomycetes</taxon>
        <taxon>Catenulisporales</taxon>
        <taxon>Actinospicaceae</taxon>
        <taxon>Actinocrinis</taxon>
    </lineage>
</organism>
<dbReference type="AlphaFoldDB" id="A0A8J7WSG6"/>
<name>A0A8J7WSG6_9ACTN</name>
<sequence>MFINFKNGTFQWVDIQRFRPTDKAEDDATLLAALIGHPLFGDDHAGGDPGDNPERHGPYWREQITPACYEPIDATQAEQHLRRWAEQHAPLPKGRLADMEQQVYRALHNAQRTLSLRDLGPDAFHDWGGVHGEFHELVLIDCRNKTLSVIVAADD</sequence>